<gene>
    <name evidence="1" type="ORF">AN640_04865</name>
</gene>
<protein>
    <submittedName>
        <fullName evidence="1">ABC transporter</fullName>
    </submittedName>
</protein>
<accession>A0ACC8XI52</accession>
<dbReference type="EMBL" id="LJHD01000069">
    <property type="protein sequence ID" value="ONI45212.1"/>
    <property type="molecule type" value="Genomic_DNA"/>
</dbReference>
<reference evidence="1" key="1">
    <citation type="submission" date="2016-08" db="EMBL/GenBank/DDBJ databases">
        <authorList>
            <person name="Ngugi D.K."/>
            <person name="Miyake S."/>
            <person name="Stingl U."/>
        </authorList>
    </citation>
    <scope>NUCLEOTIDE SEQUENCE</scope>
    <source>
        <strain evidence="1">SCG-D08WGA-EpuloA1</strain>
    </source>
</reference>
<comment type="caution">
    <text evidence="1">The sequence shown here is derived from an EMBL/GenBank/DDBJ whole genome shotgun (WGS) entry which is preliminary data.</text>
</comment>
<organism evidence="1 2">
    <name type="scientific">Candidatus Epulonipiscium fishelsonii</name>
    <dbReference type="NCBI Taxonomy" id="77094"/>
    <lineage>
        <taxon>Bacteria</taxon>
        <taxon>Bacillati</taxon>
        <taxon>Bacillota</taxon>
        <taxon>Clostridia</taxon>
        <taxon>Lachnospirales</taxon>
        <taxon>Lachnospiraceae</taxon>
        <taxon>Candidatus Epulonipiscium</taxon>
    </lineage>
</organism>
<keyword evidence="2" id="KW-1185">Reference proteome</keyword>
<name>A0ACC8XI52_9FIRM</name>
<evidence type="ECO:0000313" key="2">
    <source>
        <dbReference type="Proteomes" id="UP000188637"/>
    </source>
</evidence>
<proteinExistence type="predicted"/>
<evidence type="ECO:0000313" key="1">
    <source>
        <dbReference type="EMBL" id="ONI45212.1"/>
    </source>
</evidence>
<sequence length="479" mass="53093">MKNIKKSFGNNLVLKGIDLKLESGSIHALLGENGTGKSTLMNILSGILPYDEGEIITEIPKNKIAFIHQELALVDDLNIMENLFLGHEIKKTMFLDKQSMYIKSEEILKRMDITITPKTIVSNLTPSYKQIVEIAKALLKDAKVIIMDEPTTALTEIEIQSIFKIMKALKNQGVSLVFISHKLNEVLEICDSATIMRDGEVVYTCKITTDITENILAQHMVGKELSYENIYKPRVVGDVVLEVSNLHKEHVFENINMVVRKGEIVGVTGLLGDGRSEVFEATFGVSSGHSGKIIIKGKDQNITSTDKALALGIGYVPSNRKQNGIIKDLSVAENMTLPFLNKFKSSGLINNSKKNKFNKDYVDKLNIKVSNLNDLITSLSGGNQQKVVIARVLGTAPDIVILDNPTQGVDIGAKLEIYNIIMNLAIEGVSFIILSNEAQEIFMTCDRTYVMFQGQIRHEFSREDMSEENIMLIATGGQL</sequence>
<dbReference type="Proteomes" id="UP000188637">
    <property type="component" value="Unassembled WGS sequence"/>
</dbReference>